<dbReference type="GO" id="GO:0003700">
    <property type="term" value="F:DNA-binding transcription factor activity"/>
    <property type="evidence" value="ECO:0007669"/>
    <property type="project" value="InterPro"/>
</dbReference>
<dbReference type="Pfam" id="PF13463">
    <property type="entry name" value="HTH_27"/>
    <property type="match status" value="1"/>
</dbReference>
<evidence type="ECO:0000313" key="2">
    <source>
        <dbReference type="EMBL" id="SMF23204.1"/>
    </source>
</evidence>
<sequence>MAKNSTKDIEAQQIGGSRIVSSSHLAATSKMPELSEFEFGLILASNAFDRWMVRCMAATGLPGLTALEVLVLHSVNHRQRAKRLSDICLALGIEDTHTVVYALKKLESQKLIERVRQGKEKLLLITKAGEDVCLRYGEVRERLLVEAVSTLGMDPKSISAVASTLRFLSGHYDQAARTATTL</sequence>
<dbReference type="SUPFAM" id="SSF46785">
    <property type="entry name" value="Winged helix' DNA-binding domain"/>
    <property type="match status" value="1"/>
</dbReference>
<dbReference type="RefSeq" id="WP_200814056.1">
    <property type="nucleotide sequence ID" value="NZ_FXAF01000004.1"/>
</dbReference>
<accession>A0A1X7DXH7</accession>
<dbReference type="InterPro" id="IPR014601">
    <property type="entry name" value="Trans_reg_MarR_HTH"/>
</dbReference>
<evidence type="ECO:0000259" key="1">
    <source>
        <dbReference type="Pfam" id="PF13463"/>
    </source>
</evidence>
<feature type="domain" description="HTH marR-type" evidence="1">
    <location>
        <begin position="64"/>
        <end position="129"/>
    </location>
</feature>
<proteinExistence type="predicted"/>
<organism evidence="2 3">
    <name type="scientific">Xaviernesmea oryzae</name>
    <dbReference type="NCBI Taxonomy" id="464029"/>
    <lineage>
        <taxon>Bacteria</taxon>
        <taxon>Pseudomonadati</taxon>
        <taxon>Pseudomonadota</taxon>
        <taxon>Alphaproteobacteria</taxon>
        <taxon>Hyphomicrobiales</taxon>
        <taxon>Rhizobiaceae</taxon>
        <taxon>Rhizobium/Agrobacterium group</taxon>
        <taxon>Xaviernesmea</taxon>
    </lineage>
</organism>
<name>A0A1X7DXH7_9HYPH</name>
<gene>
    <name evidence="2" type="ORF">SAMN02982989_0039</name>
</gene>
<evidence type="ECO:0000313" key="3">
    <source>
        <dbReference type="Proteomes" id="UP000192903"/>
    </source>
</evidence>
<dbReference type="InterPro" id="IPR036388">
    <property type="entry name" value="WH-like_DNA-bd_sf"/>
</dbReference>
<reference evidence="3" key="1">
    <citation type="submission" date="2017-04" db="EMBL/GenBank/DDBJ databases">
        <authorList>
            <person name="Varghese N."/>
            <person name="Submissions S."/>
        </authorList>
    </citation>
    <scope>NUCLEOTIDE SEQUENCE [LARGE SCALE GENOMIC DNA]</scope>
    <source>
        <strain evidence="3">B4P</strain>
    </source>
</reference>
<dbReference type="Proteomes" id="UP000192903">
    <property type="component" value="Unassembled WGS sequence"/>
</dbReference>
<dbReference type="EMBL" id="FXAF01000004">
    <property type="protein sequence ID" value="SMF23204.1"/>
    <property type="molecule type" value="Genomic_DNA"/>
</dbReference>
<dbReference type="PIRSF" id="PIRSF036158">
    <property type="entry name" value="UCP036158_MarR"/>
    <property type="match status" value="1"/>
</dbReference>
<keyword evidence="3" id="KW-1185">Reference proteome</keyword>
<dbReference type="AlphaFoldDB" id="A0A1X7DXH7"/>
<dbReference type="STRING" id="464029.SAMN02982989_0039"/>
<dbReference type="Gene3D" id="1.10.10.10">
    <property type="entry name" value="Winged helix-like DNA-binding domain superfamily/Winged helix DNA-binding domain"/>
    <property type="match status" value="1"/>
</dbReference>
<dbReference type="InterPro" id="IPR000835">
    <property type="entry name" value="HTH_MarR-typ"/>
</dbReference>
<protein>
    <submittedName>
        <fullName evidence="2">Predicted transcription regulator, contains HTH domain, MarR family</fullName>
    </submittedName>
</protein>
<dbReference type="InterPro" id="IPR036390">
    <property type="entry name" value="WH_DNA-bd_sf"/>
</dbReference>